<name>A0A1Z3NE33_PSEO7</name>
<evidence type="ECO:0000259" key="1">
    <source>
        <dbReference type="PROSITE" id="PS50042"/>
    </source>
</evidence>
<dbReference type="Gene3D" id="2.60.120.10">
    <property type="entry name" value="Jelly Rolls"/>
    <property type="match status" value="1"/>
</dbReference>
<dbReference type="GeneID" id="67500145"/>
<evidence type="ECO:0000313" key="3">
    <source>
        <dbReference type="EMBL" id="ATD08547.1"/>
    </source>
</evidence>
<sequence>MKLLENVPLFKQLEIINRLAFFKEFTLAERQVLLESFGHLYLVQQERHAFKRFEKDNRLYIVLSGEFLIFKQDAAHDLGKVGPGEFLGEGAFITNRERSTSAQALKDSIILAITPDALTRLPNVIREKIKDKLIEGMSHRIAKLNAFIEGQET</sequence>
<dbReference type="SMART" id="SM00100">
    <property type="entry name" value="cNMP"/>
    <property type="match status" value="1"/>
</dbReference>
<evidence type="ECO:0000313" key="5">
    <source>
        <dbReference type="Proteomes" id="UP000016521"/>
    </source>
</evidence>
<dbReference type="PROSITE" id="PS50042">
    <property type="entry name" value="CNMP_BINDING_3"/>
    <property type="match status" value="1"/>
</dbReference>
<dbReference type="InterPro" id="IPR018490">
    <property type="entry name" value="cNMP-bd_dom_sf"/>
</dbReference>
<dbReference type="OrthoDB" id="5241243at2"/>
<gene>
    <name evidence="4" type="ORF">D0511_00755</name>
    <name evidence="2" type="ORF">PPIS_a3828</name>
    <name evidence="3" type="ORF">PPIS_a3833</name>
</gene>
<dbReference type="EMBL" id="CP011924">
    <property type="protein sequence ID" value="ATD08547.1"/>
    <property type="molecule type" value="Genomic_DNA"/>
</dbReference>
<reference evidence="4 6" key="2">
    <citation type="submission" date="2018-08" db="EMBL/GenBank/DDBJ databases">
        <title>Whole Genome Sequences of Two Pseudoalteromonas piscicida Strains, DE1-A and DE2-A, which Exhibit Strong Antibacterial Activity against Vibrio vulnificus.</title>
        <authorList>
            <person name="Richards G.P."/>
            <person name="Needleman D.S."/>
            <person name="Watson M.A."/>
            <person name="Polson S.W."/>
        </authorList>
    </citation>
    <scope>NUCLEOTIDE SEQUENCE [LARGE SCALE GENOMIC DNA]</scope>
    <source>
        <strain evidence="4 6">DE2-A</strain>
    </source>
</reference>
<dbReference type="Proteomes" id="UP000258102">
    <property type="component" value="Chromosome 1"/>
</dbReference>
<dbReference type="CDD" id="cd00038">
    <property type="entry name" value="CAP_ED"/>
    <property type="match status" value="1"/>
</dbReference>
<dbReference type="KEGG" id="ppis:B1L02_00750"/>
<dbReference type="Pfam" id="PF00027">
    <property type="entry name" value="cNMP_binding"/>
    <property type="match status" value="1"/>
</dbReference>
<dbReference type="InterPro" id="IPR000595">
    <property type="entry name" value="cNMP-bd_dom"/>
</dbReference>
<proteinExistence type="predicted"/>
<dbReference type="Proteomes" id="UP000016521">
    <property type="component" value="Chromosome I"/>
</dbReference>
<reference evidence="2 5" key="1">
    <citation type="submission" date="2015-06" db="EMBL/GenBank/DDBJ databases">
        <authorList>
            <person name="Xie B.-B."/>
            <person name="Rong J.-C."/>
            <person name="Qin Q.-L."/>
            <person name="Zhang Y.-Z."/>
        </authorList>
    </citation>
    <scope>NUCLEOTIDE SEQUENCE [LARGE SCALE GENOMIC DNA]</scope>
    <source>
        <strain evidence="2 5">JCM 20779</strain>
    </source>
</reference>
<dbReference type="RefSeq" id="WP_010374445.1">
    <property type="nucleotide sequence ID" value="NZ_CP011924.1"/>
</dbReference>
<protein>
    <recommendedName>
        <fullName evidence="1">Cyclic nucleotide-binding domain-containing protein</fullName>
    </recommendedName>
</protein>
<evidence type="ECO:0000313" key="4">
    <source>
        <dbReference type="EMBL" id="AXR00753.1"/>
    </source>
</evidence>
<dbReference type="SUPFAM" id="SSF51206">
    <property type="entry name" value="cAMP-binding domain-like"/>
    <property type="match status" value="1"/>
</dbReference>
<dbReference type="EMBL" id="CP031761">
    <property type="protein sequence ID" value="AXR00753.1"/>
    <property type="molecule type" value="Genomic_DNA"/>
</dbReference>
<feature type="domain" description="Cyclic nucleotide-binding" evidence="1">
    <location>
        <begin position="21"/>
        <end position="121"/>
    </location>
</feature>
<dbReference type="EMBL" id="CP011924">
    <property type="protein sequence ID" value="ATD08543.1"/>
    <property type="molecule type" value="Genomic_DNA"/>
</dbReference>
<dbReference type="InterPro" id="IPR014710">
    <property type="entry name" value="RmlC-like_jellyroll"/>
</dbReference>
<accession>A0A1Z3NE33</accession>
<evidence type="ECO:0000313" key="2">
    <source>
        <dbReference type="EMBL" id="ATD08543.1"/>
    </source>
</evidence>
<organism evidence="4 6">
    <name type="scientific">Pseudoalteromonas piscicida</name>
    <dbReference type="NCBI Taxonomy" id="43662"/>
    <lineage>
        <taxon>Bacteria</taxon>
        <taxon>Pseudomonadati</taxon>
        <taxon>Pseudomonadota</taxon>
        <taxon>Gammaproteobacteria</taxon>
        <taxon>Alteromonadales</taxon>
        <taxon>Pseudoalteromonadaceae</taxon>
        <taxon>Pseudoalteromonas</taxon>
    </lineage>
</organism>
<evidence type="ECO:0000313" key="6">
    <source>
        <dbReference type="Proteomes" id="UP000258102"/>
    </source>
</evidence>
<keyword evidence="5" id="KW-1185">Reference proteome</keyword>
<dbReference type="AlphaFoldDB" id="A0A1Z3NE33"/>